<evidence type="ECO:0000313" key="1">
    <source>
        <dbReference type="EMBL" id="KRY10919.1"/>
    </source>
</evidence>
<dbReference type="Proteomes" id="UP000054653">
    <property type="component" value="Unassembled WGS sequence"/>
</dbReference>
<protein>
    <submittedName>
        <fullName evidence="2">Uncharacterized protein</fullName>
    </submittedName>
</protein>
<organism evidence="2 3">
    <name type="scientific">Trichinella britovi</name>
    <name type="common">Parasitic roundworm</name>
    <dbReference type="NCBI Taxonomy" id="45882"/>
    <lineage>
        <taxon>Eukaryota</taxon>
        <taxon>Metazoa</taxon>
        <taxon>Ecdysozoa</taxon>
        <taxon>Nematoda</taxon>
        <taxon>Enoplea</taxon>
        <taxon>Dorylaimia</taxon>
        <taxon>Trichinellida</taxon>
        <taxon>Trichinellidae</taxon>
        <taxon>Trichinella</taxon>
    </lineage>
</organism>
<sequence>MSSVLMLYSRGKDKRYKRRLNTADLIDKPGMTR</sequence>
<proteinExistence type="predicted"/>
<evidence type="ECO:0000313" key="2">
    <source>
        <dbReference type="EMBL" id="KRY24951.1"/>
    </source>
</evidence>
<name>A0A0V1AJG3_TRIBR</name>
<evidence type="ECO:0000313" key="3">
    <source>
        <dbReference type="Proteomes" id="UP000054653"/>
    </source>
</evidence>
<dbReference type="AlphaFoldDB" id="A0A0V1AJG3"/>
<dbReference type="EMBL" id="JYDI01002667">
    <property type="protein sequence ID" value="KRY24951.1"/>
    <property type="molecule type" value="Genomic_DNA"/>
</dbReference>
<keyword evidence="3" id="KW-1185">Reference proteome</keyword>
<accession>A0A0V1AJG3</accession>
<gene>
    <name evidence="1" type="ORF">T03_17475</name>
    <name evidence="2" type="ORF">T03_2943</name>
</gene>
<comment type="caution">
    <text evidence="2">The sequence shown here is derived from an EMBL/GenBank/DDBJ whole genome shotgun (WGS) entry which is preliminary data.</text>
</comment>
<dbReference type="EMBL" id="JYDI01003822">
    <property type="protein sequence ID" value="KRY10919.1"/>
    <property type="molecule type" value="Genomic_DNA"/>
</dbReference>
<reference evidence="2 3" key="1">
    <citation type="submission" date="2015-01" db="EMBL/GenBank/DDBJ databases">
        <title>Evolution of Trichinella species and genotypes.</title>
        <authorList>
            <person name="Korhonen P.K."/>
            <person name="Edoardo P."/>
            <person name="Giuseppe L.R."/>
            <person name="Gasser R.B."/>
        </authorList>
    </citation>
    <scope>NUCLEOTIDE SEQUENCE [LARGE SCALE GENOMIC DNA]</scope>
    <source>
        <strain evidence="2">ISS120</strain>
    </source>
</reference>